<evidence type="ECO:0000256" key="2">
    <source>
        <dbReference type="ARBA" id="ARBA00022723"/>
    </source>
</evidence>
<dbReference type="InterPro" id="IPR008972">
    <property type="entry name" value="Cupredoxin"/>
</dbReference>
<accession>A0A2Z2HWM1</accession>
<feature type="region of interest" description="Disordered" evidence="4">
    <location>
        <begin position="245"/>
        <end position="295"/>
    </location>
</feature>
<dbReference type="GO" id="GO:0004129">
    <property type="term" value="F:cytochrome-c oxidase activity"/>
    <property type="evidence" value="ECO:0007669"/>
    <property type="project" value="InterPro"/>
</dbReference>
<protein>
    <submittedName>
        <fullName evidence="7">Cytochrome C oxidase subunit II</fullName>
    </submittedName>
</protein>
<evidence type="ECO:0000256" key="1">
    <source>
        <dbReference type="ARBA" id="ARBA00004196"/>
    </source>
</evidence>
<dbReference type="SUPFAM" id="SSF49503">
    <property type="entry name" value="Cupredoxins"/>
    <property type="match status" value="1"/>
</dbReference>
<dbReference type="Pfam" id="PF00116">
    <property type="entry name" value="COX2"/>
    <property type="match status" value="1"/>
</dbReference>
<keyword evidence="3" id="KW-0186">Copper</keyword>
<dbReference type="OrthoDB" id="27522at2157"/>
<evidence type="ECO:0000256" key="4">
    <source>
        <dbReference type="SAM" id="MobiDB-lite"/>
    </source>
</evidence>
<keyword evidence="5" id="KW-1133">Transmembrane helix</keyword>
<evidence type="ECO:0000313" key="7">
    <source>
        <dbReference type="EMBL" id="ARS89344.1"/>
    </source>
</evidence>
<keyword evidence="5" id="KW-0472">Membrane</keyword>
<dbReference type="GO" id="GO:0016020">
    <property type="term" value="C:membrane"/>
    <property type="evidence" value="ECO:0007669"/>
    <property type="project" value="InterPro"/>
</dbReference>
<evidence type="ECO:0000313" key="8">
    <source>
        <dbReference type="Proteomes" id="UP000250088"/>
    </source>
</evidence>
<dbReference type="PROSITE" id="PS50857">
    <property type="entry name" value="COX2_CUA"/>
    <property type="match status" value="1"/>
</dbReference>
<dbReference type="Gene3D" id="2.60.40.420">
    <property type="entry name" value="Cupredoxins - blue copper proteins"/>
    <property type="match status" value="1"/>
</dbReference>
<dbReference type="GO" id="GO:0005507">
    <property type="term" value="F:copper ion binding"/>
    <property type="evidence" value="ECO:0007669"/>
    <property type="project" value="InterPro"/>
</dbReference>
<organism evidence="7 8">
    <name type="scientific">Natrarchaeobaculum aegyptiacum</name>
    <dbReference type="NCBI Taxonomy" id="745377"/>
    <lineage>
        <taxon>Archaea</taxon>
        <taxon>Methanobacteriati</taxon>
        <taxon>Methanobacteriota</taxon>
        <taxon>Stenosarchaea group</taxon>
        <taxon>Halobacteria</taxon>
        <taxon>Halobacteriales</taxon>
        <taxon>Natrialbaceae</taxon>
        <taxon>Natrarchaeobaculum</taxon>
    </lineage>
</organism>
<dbReference type="PRINTS" id="PR01166">
    <property type="entry name" value="CYCOXIDASEII"/>
</dbReference>
<dbReference type="GeneID" id="32893614"/>
<evidence type="ECO:0000259" key="6">
    <source>
        <dbReference type="PROSITE" id="PS50857"/>
    </source>
</evidence>
<reference evidence="8" key="1">
    <citation type="submission" date="2017-02" db="EMBL/GenBank/DDBJ databases">
        <title>Natronthermophilus aegyptiacus gen. nov.,sp. nov., an aerobic, extremely halophilic alkalithermophilic archaeon isolated from the athalassohaline Wadi An Natrun, Egypt.</title>
        <authorList>
            <person name="Zhao B."/>
        </authorList>
    </citation>
    <scope>NUCLEOTIDE SEQUENCE [LARGE SCALE GENOMIC DNA]</scope>
    <source>
        <strain evidence="8">JW/NM-HA 15</strain>
    </source>
</reference>
<dbReference type="PANTHER" id="PTHR42838">
    <property type="entry name" value="CYTOCHROME C OXIDASE SUBUNIT II"/>
    <property type="match status" value="1"/>
</dbReference>
<dbReference type="InterPro" id="IPR034214">
    <property type="entry name" value="Ba3_CcO_II_C"/>
</dbReference>
<feature type="compositionally biased region" description="Acidic residues" evidence="4">
    <location>
        <begin position="256"/>
        <end position="295"/>
    </location>
</feature>
<dbReference type="RefSeq" id="WP_086887724.1">
    <property type="nucleotide sequence ID" value="NZ_CP019893.1"/>
</dbReference>
<name>A0A2Z2HWM1_9EURY</name>
<dbReference type="InterPro" id="IPR002429">
    <property type="entry name" value="CcO_II-like_C"/>
</dbReference>
<gene>
    <name evidence="7" type="ORF">B1756_06010</name>
</gene>
<proteinExistence type="predicted"/>
<evidence type="ECO:0000256" key="5">
    <source>
        <dbReference type="SAM" id="Phobius"/>
    </source>
</evidence>
<dbReference type="PANTHER" id="PTHR42838:SF2">
    <property type="entry name" value="NITROUS-OXIDE REDUCTASE"/>
    <property type="match status" value="1"/>
</dbReference>
<dbReference type="EMBL" id="CP019893">
    <property type="protein sequence ID" value="ARS89344.1"/>
    <property type="molecule type" value="Genomic_DNA"/>
</dbReference>
<evidence type="ECO:0000256" key="3">
    <source>
        <dbReference type="ARBA" id="ARBA00023008"/>
    </source>
</evidence>
<feature type="domain" description="Cytochrome oxidase subunit II copper A binding" evidence="6">
    <location>
        <begin position="55"/>
        <end position="167"/>
    </location>
</feature>
<dbReference type="CDD" id="cd13913">
    <property type="entry name" value="ba3_CcO_II_C"/>
    <property type="match status" value="1"/>
</dbReference>
<dbReference type="Proteomes" id="UP000250088">
    <property type="component" value="Chromosome"/>
</dbReference>
<keyword evidence="5" id="KW-0812">Transmembrane</keyword>
<dbReference type="KEGG" id="naj:B1756_06010"/>
<dbReference type="PROSITE" id="PS00078">
    <property type="entry name" value="COX2"/>
    <property type="match status" value="1"/>
</dbReference>
<comment type="subcellular location">
    <subcellularLocation>
        <location evidence="1">Cell envelope</location>
    </subcellularLocation>
</comment>
<dbReference type="AlphaFoldDB" id="A0A2Z2HWM1"/>
<dbReference type="InterPro" id="IPR001505">
    <property type="entry name" value="Copper_CuA"/>
</dbReference>
<feature type="transmembrane region" description="Helical" evidence="5">
    <location>
        <begin position="9"/>
        <end position="37"/>
    </location>
</feature>
<dbReference type="InterPro" id="IPR051403">
    <property type="entry name" value="NosZ/Cyto_c_oxidase_sub2"/>
</dbReference>
<sequence length="295" mass="32392">MNIHSYEKLWLGAAMLLIVVFIATITYGAVGLGVAMIDDAEETISPGDVFDDDRFGEPRVEQVGEDEYEVYVRAQTFTYNPNEIVVPENSEVTFYVTSPDVIHSFSVVGTNINTMVIPGEISTMTVEFDDPGEYGIVCNEYCGSGHHDMEGKLYVVSEDEFDLTELEADAAADEVDLEDDVEIEATVENRQLEAIDATIEFELGEESQTETVTIDGQETIERTFTVPAADLGEGDHDWTVTVDDYEESGTVSVVDGLEDDEDEESDDQDADDGDDTETDDDEATDDADTDGGDDE</sequence>
<keyword evidence="2" id="KW-0479">Metal-binding</keyword>
<keyword evidence="8" id="KW-1185">Reference proteome</keyword>